<dbReference type="EMBL" id="CP000031">
    <property type="protein sequence ID" value="AAV97063.1"/>
    <property type="molecule type" value="Genomic_DNA"/>
</dbReference>
<reference evidence="1 2" key="1">
    <citation type="journal article" date="2004" name="Nature">
        <title>Genome sequence of Silicibacter pomeroyi reveals adaptations to the marine environment.</title>
        <authorList>
            <person name="Moran M.A."/>
            <person name="Buchan A."/>
            <person name="Gonzalez J.M."/>
            <person name="Heidelberg J.F."/>
            <person name="Whitman W.B."/>
            <person name="Kiene R.P."/>
            <person name="Henriksen J.R."/>
            <person name="King G.M."/>
            <person name="Belas R."/>
            <person name="Fuqua C."/>
            <person name="Brinkac L."/>
            <person name="Lewis M."/>
            <person name="Johri S."/>
            <person name="Weaver B."/>
            <person name="Pai G."/>
            <person name="Eisen J.A."/>
            <person name="Rahe E."/>
            <person name="Sheldon W.M."/>
            <person name="Ye W."/>
            <person name="Miller T.R."/>
            <person name="Carlton J."/>
            <person name="Rasko D.A."/>
            <person name="Paulsen I.T."/>
            <person name="Ren Q."/>
            <person name="Daugherty S.C."/>
            <person name="Deboy R.T."/>
            <person name="Dodson R.J."/>
            <person name="Durkin A.S."/>
            <person name="Madupu R."/>
            <person name="Nelson W.C."/>
            <person name="Sullivan S.A."/>
            <person name="Rosovitz M.J."/>
            <person name="Haft D.H."/>
            <person name="Selengut J."/>
            <person name="Ward N."/>
        </authorList>
    </citation>
    <scope>NUCLEOTIDE SEQUENCE [LARGE SCALE GENOMIC DNA]</scope>
    <source>
        <strain evidence="2">ATCC 700808 / DSM 15171 / DSS-3</strain>
    </source>
</reference>
<keyword evidence="2" id="KW-1185">Reference proteome</keyword>
<dbReference type="eggNOG" id="ENOG5031QPX">
    <property type="taxonomic scope" value="Bacteria"/>
</dbReference>
<name>Q5LLS2_RUEPO</name>
<gene>
    <name evidence="1" type="ordered locus">SPO3849</name>
</gene>
<accession>Q5LLS2</accession>
<organism evidence="1 2">
    <name type="scientific">Ruegeria pomeroyi (strain ATCC 700808 / DSM 15171 / DSS-3)</name>
    <name type="common">Silicibacter pomeroyi</name>
    <dbReference type="NCBI Taxonomy" id="246200"/>
    <lineage>
        <taxon>Bacteria</taxon>
        <taxon>Pseudomonadati</taxon>
        <taxon>Pseudomonadota</taxon>
        <taxon>Alphaproteobacteria</taxon>
        <taxon>Rhodobacterales</taxon>
        <taxon>Roseobacteraceae</taxon>
        <taxon>Ruegeria</taxon>
    </lineage>
</organism>
<dbReference type="KEGG" id="sil:SPO3849"/>
<dbReference type="AlphaFoldDB" id="Q5LLS2"/>
<dbReference type="STRING" id="246200.SPO3849"/>
<dbReference type="HOGENOM" id="CLU_117181_2_0_5"/>
<dbReference type="Pfam" id="PF06718">
    <property type="entry name" value="DUF1203"/>
    <property type="match status" value="1"/>
</dbReference>
<dbReference type="PaxDb" id="246200-SPO3849"/>
<evidence type="ECO:0000313" key="1">
    <source>
        <dbReference type="EMBL" id="AAV97063.1"/>
    </source>
</evidence>
<evidence type="ECO:0008006" key="3">
    <source>
        <dbReference type="Google" id="ProtNLM"/>
    </source>
</evidence>
<protein>
    <recommendedName>
        <fullName evidence="3">DUF1203 domain-containing protein</fullName>
    </recommendedName>
</protein>
<proteinExistence type="predicted"/>
<dbReference type="PIRSF" id="PIRSF034110">
    <property type="entry name" value="DUF1203"/>
    <property type="match status" value="1"/>
</dbReference>
<sequence>MTRQESPMIRITPLDTETVRAWQTGAPDAYGNPPERALSDGGGNPCRHCLRYIPQGAPMLILAHRPFDGLHPYAETGPIFVCAEPCARHAGDEPLPEMLTNSPDYLIKGYGANDRIVYGTGRVVPAADLSAGAEAILSRPDVAYVHVRSARNNCYQARIDRA</sequence>
<dbReference type="InterPro" id="IPR009593">
    <property type="entry name" value="DUF1203"/>
</dbReference>
<evidence type="ECO:0000313" key="2">
    <source>
        <dbReference type="Proteomes" id="UP000001023"/>
    </source>
</evidence>
<reference evidence="1 2" key="2">
    <citation type="journal article" date="2014" name="Stand. Genomic Sci.">
        <title>An updated genome annotation for the model marine bacterium Ruegeria pomeroyi DSS-3.</title>
        <authorList>
            <person name="Rivers A.R."/>
            <person name="Smith C.B."/>
            <person name="Moran M.A."/>
        </authorList>
    </citation>
    <scope>GENOME REANNOTATION</scope>
    <source>
        <strain evidence="2">ATCC 700808 / DSM 15171 / DSS-3</strain>
    </source>
</reference>
<dbReference type="Proteomes" id="UP000001023">
    <property type="component" value="Chromosome"/>
</dbReference>